<comment type="caution">
    <text evidence="11">The sequence shown here is derived from an EMBL/GenBank/DDBJ whole genome shotgun (WGS) entry which is preliminary data.</text>
</comment>
<evidence type="ECO:0000256" key="8">
    <source>
        <dbReference type="ARBA" id="ARBA00023212"/>
    </source>
</evidence>
<dbReference type="EMBL" id="SDOX01000145">
    <property type="protein sequence ID" value="TFJ80957.1"/>
    <property type="molecule type" value="Genomic_DNA"/>
</dbReference>
<dbReference type="Gene3D" id="1.20.58.90">
    <property type="match status" value="1"/>
</dbReference>
<sequence>MGHLTDQNTAGTDDLLRQLKIKVGVARRLIKEAASYEKEAAAQEQKIAGMRTEGRDSYDIKKQEEVLQESYMMIPDSKSRLQAALEHLAAFLTQSRDVKEVQESDVYAEASELASQLVTADSSG</sequence>
<evidence type="ECO:0000256" key="7">
    <source>
        <dbReference type="ARBA" id="ARBA00023186"/>
    </source>
</evidence>
<keyword evidence="12" id="KW-1185">Reference proteome</keyword>
<dbReference type="SUPFAM" id="SSF46988">
    <property type="entry name" value="Tubulin chaperone cofactor A"/>
    <property type="match status" value="1"/>
</dbReference>
<gene>
    <name evidence="11" type="ORF">NSK_007600</name>
</gene>
<dbReference type="PANTHER" id="PTHR21500">
    <property type="entry name" value="TUBULIN-SPECIFIC CHAPERONE A"/>
    <property type="match status" value="1"/>
</dbReference>
<keyword evidence="7 9" id="KW-0143">Chaperone</keyword>
<proteinExistence type="inferred from homology"/>
<keyword evidence="10" id="KW-0175">Coiled coil</keyword>
<organism evidence="11 12">
    <name type="scientific">Nannochloropsis salina CCMP1776</name>
    <dbReference type="NCBI Taxonomy" id="1027361"/>
    <lineage>
        <taxon>Eukaryota</taxon>
        <taxon>Sar</taxon>
        <taxon>Stramenopiles</taxon>
        <taxon>Ochrophyta</taxon>
        <taxon>Eustigmatophyceae</taxon>
        <taxon>Eustigmatales</taxon>
        <taxon>Monodopsidaceae</taxon>
        <taxon>Microchloropsis</taxon>
        <taxon>Microchloropsis salina</taxon>
    </lineage>
</organism>
<reference evidence="11 12" key="1">
    <citation type="submission" date="2019-01" db="EMBL/GenBank/DDBJ databases">
        <title>Nuclear Genome Assembly of the Microalgal Biofuel strain Nannochloropsis salina CCMP1776.</title>
        <authorList>
            <person name="Hovde B."/>
        </authorList>
    </citation>
    <scope>NUCLEOTIDE SEQUENCE [LARGE SCALE GENOMIC DNA]</scope>
    <source>
        <strain evidence="11 12">CCMP1776</strain>
    </source>
</reference>
<dbReference type="OrthoDB" id="296187at2759"/>
<dbReference type="GO" id="GO:0005829">
    <property type="term" value="C:cytosol"/>
    <property type="evidence" value="ECO:0007669"/>
    <property type="project" value="TreeGrafter"/>
</dbReference>
<dbReference type="Proteomes" id="UP000355283">
    <property type="component" value="Unassembled WGS sequence"/>
</dbReference>
<name>A0A4D9CSE4_9STRA</name>
<dbReference type="AlphaFoldDB" id="A0A4D9CSE4"/>
<protein>
    <recommendedName>
        <fullName evidence="4 9">Tubulin-specific chaperone A</fullName>
    </recommendedName>
</protein>
<evidence type="ECO:0000256" key="2">
    <source>
        <dbReference type="ARBA" id="ARBA00004245"/>
    </source>
</evidence>
<comment type="subunit">
    <text evidence="9">Supercomplex made of cofactors A to E. Cofactors A and D function by capturing and stabilizing tubulin in a quasi-native conformation. Cofactor E binds to the cofactor D-tubulin complex; interaction with cofactor C then causes the release of tubulin polypeptides that are committed to the native state.</text>
</comment>
<keyword evidence="5 9" id="KW-0963">Cytoplasm</keyword>
<dbReference type="InterPro" id="IPR004226">
    <property type="entry name" value="TBCA"/>
</dbReference>
<evidence type="ECO:0000256" key="4">
    <source>
        <dbReference type="ARBA" id="ARBA00015002"/>
    </source>
</evidence>
<comment type="subcellular location">
    <subcellularLocation>
        <location evidence="2 9">Cytoplasm</location>
        <location evidence="2 9">Cytoskeleton</location>
    </subcellularLocation>
</comment>
<evidence type="ECO:0000256" key="1">
    <source>
        <dbReference type="ARBA" id="ARBA00003046"/>
    </source>
</evidence>
<keyword evidence="6 9" id="KW-0493">Microtubule</keyword>
<evidence type="ECO:0000256" key="5">
    <source>
        <dbReference type="ARBA" id="ARBA00022490"/>
    </source>
</evidence>
<evidence type="ECO:0000256" key="3">
    <source>
        <dbReference type="ARBA" id="ARBA00006806"/>
    </source>
</evidence>
<evidence type="ECO:0000256" key="6">
    <source>
        <dbReference type="ARBA" id="ARBA00022701"/>
    </source>
</evidence>
<evidence type="ECO:0000256" key="10">
    <source>
        <dbReference type="SAM" id="Coils"/>
    </source>
</evidence>
<comment type="similarity">
    <text evidence="3 9">Belongs to the TBCA family.</text>
</comment>
<evidence type="ECO:0000313" key="12">
    <source>
        <dbReference type="Proteomes" id="UP000355283"/>
    </source>
</evidence>
<dbReference type="GO" id="GO:0005874">
    <property type="term" value="C:microtubule"/>
    <property type="evidence" value="ECO:0007669"/>
    <property type="project" value="UniProtKB-KW"/>
</dbReference>
<feature type="coiled-coil region" evidence="10">
    <location>
        <begin position="26"/>
        <end position="53"/>
    </location>
</feature>
<dbReference type="Pfam" id="PF02970">
    <property type="entry name" value="TBCA"/>
    <property type="match status" value="1"/>
</dbReference>
<dbReference type="GO" id="GO:0007021">
    <property type="term" value="P:tubulin complex assembly"/>
    <property type="evidence" value="ECO:0007669"/>
    <property type="project" value="UniProtKB-UniRule"/>
</dbReference>
<dbReference type="GO" id="GO:0048487">
    <property type="term" value="F:beta-tubulin binding"/>
    <property type="evidence" value="ECO:0007669"/>
    <property type="project" value="InterPro"/>
</dbReference>
<comment type="function">
    <text evidence="1">Tubulin-folding protein; involved in the early step of the tubulin folding pathway.</text>
</comment>
<evidence type="ECO:0000313" key="11">
    <source>
        <dbReference type="EMBL" id="TFJ80957.1"/>
    </source>
</evidence>
<dbReference type="PANTHER" id="PTHR21500:SF0">
    <property type="entry name" value="TUBULIN-SPECIFIC CHAPERONE A"/>
    <property type="match status" value="1"/>
</dbReference>
<evidence type="ECO:0000256" key="9">
    <source>
        <dbReference type="RuleBase" id="RU364030"/>
    </source>
</evidence>
<dbReference type="GO" id="GO:0007023">
    <property type="term" value="P:post-chaperonin tubulin folding pathway"/>
    <property type="evidence" value="ECO:0007669"/>
    <property type="project" value="UniProtKB-UniRule"/>
</dbReference>
<dbReference type="FunFam" id="1.20.58.90:FF:000010">
    <property type="entry name" value="Tubulin-specific chaperone A"/>
    <property type="match status" value="1"/>
</dbReference>
<accession>A0A4D9CSE4</accession>
<keyword evidence="8 9" id="KW-0206">Cytoskeleton</keyword>
<dbReference type="InterPro" id="IPR036126">
    <property type="entry name" value="TBCA_sf"/>
</dbReference>